<evidence type="ECO:0000313" key="3">
    <source>
        <dbReference type="Proteomes" id="UP000598426"/>
    </source>
</evidence>
<keyword evidence="3" id="KW-1185">Reference proteome</keyword>
<organism evidence="2 3">
    <name type="scientific">Microbacterium helvum</name>
    <dbReference type="NCBI Taxonomy" id="2773713"/>
    <lineage>
        <taxon>Bacteria</taxon>
        <taxon>Bacillati</taxon>
        <taxon>Actinomycetota</taxon>
        <taxon>Actinomycetes</taxon>
        <taxon>Micrococcales</taxon>
        <taxon>Microbacteriaceae</taxon>
        <taxon>Microbacterium</taxon>
    </lineage>
</organism>
<dbReference type="PROSITE" id="PS51385">
    <property type="entry name" value="YJEF_N"/>
    <property type="match status" value="1"/>
</dbReference>
<reference evidence="2 3" key="1">
    <citation type="submission" date="2020-09" db="EMBL/GenBank/DDBJ databases">
        <title>Isolation and identification of active actinomycetes.</title>
        <authorList>
            <person name="Li X."/>
        </authorList>
    </citation>
    <scope>NUCLEOTIDE SEQUENCE [LARGE SCALE GENOMIC DNA]</scope>
    <source>
        <strain evidence="2 3">NEAU-LLC</strain>
    </source>
</reference>
<evidence type="ECO:0000313" key="2">
    <source>
        <dbReference type="EMBL" id="MBD3940692.1"/>
    </source>
</evidence>
<sequence length="221" mass="22259">MRRAAAALADVVRAELAGTPSAPITSSIVLEPLLQDDPDTPQPRVLALVGSGDNGGDALYAAAGIGDIADVDVLLVGSRVHESAFAAAVAAGARRIDLPEVRDARYALVLDGILGIGASRDPALHGLAREAVTTVQSLAQTRRGMPRVIAVDLPSGLHPDTGAADEAVLAASLTVTVGAAKSGLARAPELVGEVVLVDLGLPLDGVEPAGSMAVSRVIPAR</sequence>
<dbReference type="Pfam" id="PF03853">
    <property type="entry name" value="YjeF_N"/>
    <property type="match status" value="1"/>
</dbReference>
<proteinExistence type="predicted"/>
<feature type="domain" description="YjeF N-terminal" evidence="1">
    <location>
        <begin position="1"/>
        <end position="207"/>
    </location>
</feature>
<accession>A0ABR8NJ32</accession>
<dbReference type="InterPro" id="IPR036652">
    <property type="entry name" value="YjeF_N_dom_sf"/>
</dbReference>
<gene>
    <name evidence="2" type="ORF">IF188_03135</name>
</gene>
<evidence type="ECO:0000259" key="1">
    <source>
        <dbReference type="PROSITE" id="PS51385"/>
    </source>
</evidence>
<protein>
    <submittedName>
        <fullName evidence="2">NAD(P)H-hydrate epimerase</fullName>
    </submittedName>
</protein>
<comment type="caution">
    <text evidence="2">The sequence shown here is derived from an EMBL/GenBank/DDBJ whole genome shotgun (WGS) entry which is preliminary data.</text>
</comment>
<name>A0ABR8NJ32_9MICO</name>
<dbReference type="Gene3D" id="3.40.50.10260">
    <property type="entry name" value="YjeF N-terminal domain"/>
    <property type="match status" value="1"/>
</dbReference>
<dbReference type="InterPro" id="IPR004443">
    <property type="entry name" value="YjeF_N_dom"/>
</dbReference>
<dbReference type="Proteomes" id="UP000598426">
    <property type="component" value="Unassembled WGS sequence"/>
</dbReference>
<dbReference type="SUPFAM" id="SSF64153">
    <property type="entry name" value="YjeF N-terminal domain-like"/>
    <property type="match status" value="1"/>
</dbReference>
<dbReference type="EMBL" id="JACXZS010000002">
    <property type="protein sequence ID" value="MBD3940692.1"/>
    <property type="molecule type" value="Genomic_DNA"/>
</dbReference>